<dbReference type="SUPFAM" id="SSF56784">
    <property type="entry name" value="HAD-like"/>
    <property type="match status" value="1"/>
</dbReference>
<dbReference type="RefSeq" id="WP_048658673.1">
    <property type="nucleotide sequence ID" value="NZ_CAWMAA010000023.1"/>
</dbReference>
<reference evidence="8" key="1">
    <citation type="submission" date="2014-06" db="EMBL/GenBank/DDBJ databases">
        <authorList>
            <person name="Le Roux Frederique"/>
        </authorList>
    </citation>
    <scope>NUCLEOTIDE SEQUENCE [LARGE SCALE GENOMIC DNA]</scope>
    <source>
        <strain evidence="8">J5-5</strain>
    </source>
</reference>
<evidence type="ECO:0000256" key="2">
    <source>
        <dbReference type="ARBA" id="ARBA00004818"/>
    </source>
</evidence>
<dbReference type="InterPro" id="IPR023214">
    <property type="entry name" value="HAD_sf"/>
</dbReference>
<dbReference type="Proteomes" id="UP000049077">
    <property type="component" value="Unassembled WGS sequence"/>
</dbReference>
<dbReference type="Pfam" id="PF13419">
    <property type="entry name" value="HAD_2"/>
    <property type="match status" value="1"/>
</dbReference>
<dbReference type="EMBL" id="CCJX01000059">
    <property type="protein sequence ID" value="CDT12827.1"/>
    <property type="molecule type" value="Genomic_DNA"/>
</dbReference>
<dbReference type="SFLD" id="SFLDG01129">
    <property type="entry name" value="C1.5:_HAD__Beta-PGM__Phosphata"/>
    <property type="match status" value="1"/>
</dbReference>
<dbReference type="Proteomes" id="UP000049495">
    <property type="component" value="Unassembled WGS sequence"/>
</dbReference>
<dbReference type="AlphaFoldDB" id="A0A0T7CZB0"/>
<proteinExistence type="inferred from homology"/>
<dbReference type="SFLD" id="SFLDS00003">
    <property type="entry name" value="Haloacid_Dehalogenase"/>
    <property type="match status" value="1"/>
</dbReference>
<evidence type="ECO:0000313" key="6">
    <source>
        <dbReference type="EMBL" id="CDT12827.1"/>
    </source>
</evidence>
<comment type="similarity">
    <text evidence="3">Belongs to the HAD-like hydrolase superfamily. CbbY/CbbZ/Gph/YieH family.</text>
</comment>
<dbReference type="InterPro" id="IPR050155">
    <property type="entry name" value="HAD-like_hydrolase_sf"/>
</dbReference>
<dbReference type="EC" id="3.1.3.18" evidence="4"/>
<accession>A0A0T7CZB0</accession>
<evidence type="ECO:0000256" key="1">
    <source>
        <dbReference type="ARBA" id="ARBA00000830"/>
    </source>
</evidence>
<reference evidence="5 7" key="2">
    <citation type="submission" date="2014-06" db="EMBL/GenBank/DDBJ databases">
        <authorList>
            <person name="Le Roux F."/>
        </authorList>
    </citation>
    <scope>NUCLEOTIDE SEQUENCE</scope>
    <source>
        <strain evidence="6 7">J5-4</strain>
        <strain evidence="5">J5-5</strain>
    </source>
</reference>
<evidence type="ECO:0000313" key="7">
    <source>
        <dbReference type="Proteomes" id="UP000049077"/>
    </source>
</evidence>
<evidence type="ECO:0000313" key="8">
    <source>
        <dbReference type="Proteomes" id="UP000049495"/>
    </source>
</evidence>
<evidence type="ECO:0000313" key="5">
    <source>
        <dbReference type="EMBL" id="CDT06931.1"/>
    </source>
</evidence>
<keyword evidence="7" id="KW-1185">Reference proteome</keyword>
<dbReference type="InterPro" id="IPR036412">
    <property type="entry name" value="HAD-like_sf"/>
</dbReference>
<dbReference type="GO" id="GO:0008967">
    <property type="term" value="F:phosphoglycolate phosphatase activity"/>
    <property type="evidence" value="ECO:0007669"/>
    <property type="project" value="UniProtKB-EC"/>
</dbReference>
<dbReference type="PANTHER" id="PTHR43434:SF1">
    <property type="entry name" value="PHOSPHOGLYCOLATE PHOSPHATASE"/>
    <property type="match status" value="1"/>
</dbReference>
<comment type="catalytic activity">
    <reaction evidence="1">
        <text>2-phosphoglycolate + H2O = glycolate + phosphate</text>
        <dbReference type="Rhea" id="RHEA:14369"/>
        <dbReference type="ChEBI" id="CHEBI:15377"/>
        <dbReference type="ChEBI" id="CHEBI:29805"/>
        <dbReference type="ChEBI" id="CHEBI:43474"/>
        <dbReference type="ChEBI" id="CHEBI:58033"/>
        <dbReference type="EC" id="3.1.3.18"/>
    </reaction>
</comment>
<sequence length="238" mass="26146">MKLDAILWDYDGTLVNSVPKNIAITKDIISLVAPHLSGDNLPKYLLSEALYHEANHGAKNWQALYVDYYGLSHDEMLVAGGMWAEHQEKNQTAVALFEGMETVVSQFAHLPHGICSQNSQLNIRGVLDSYGIGDLFKSVVGYDDVSNGNQKPHPFGGVKCVENIFGVNQTNELCLMYIGDHEADTQFARNIEAALGNNAKVIAVAAGYSRSEPENWQTKPDYIANSVDDLLTIIGKYA</sequence>
<organism evidence="5 8">
    <name type="scientific">Vibrio crassostreae</name>
    <dbReference type="NCBI Taxonomy" id="246167"/>
    <lineage>
        <taxon>Bacteria</taxon>
        <taxon>Pseudomonadati</taxon>
        <taxon>Pseudomonadota</taxon>
        <taxon>Gammaproteobacteria</taxon>
        <taxon>Vibrionales</taxon>
        <taxon>Vibrionaceae</taxon>
        <taxon>Vibrio</taxon>
    </lineage>
</organism>
<dbReference type="PANTHER" id="PTHR43434">
    <property type="entry name" value="PHOSPHOGLYCOLATE PHOSPHATASE"/>
    <property type="match status" value="1"/>
</dbReference>
<evidence type="ECO:0000256" key="3">
    <source>
        <dbReference type="ARBA" id="ARBA00006171"/>
    </source>
</evidence>
<comment type="pathway">
    <text evidence="2">Organic acid metabolism; glycolate biosynthesis; glycolate from 2-phosphoglycolate: step 1/1.</text>
</comment>
<dbReference type="Gene3D" id="3.40.50.1000">
    <property type="entry name" value="HAD superfamily/HAD-like"/>
    <property type="match status" value="1"/>
</dbReference>
<dbReference type="InterPro" id="IPR041492">
    <property type="entry name" value="HAD_2"/>
</dbReference>
<protein>
    <recommendedName>
        <fullName evidence="4">phosphoglycolate phosphatase</fullName>
        <ecNumber evidence="4">3.1.3.18</ecNumber>
    </recommendedName>
</protein>
<name>A0A0T7CZB0_9VIBR</name>
<dbReference type="EMBL" id="CCJV01000050">
    <property type="protein sequence ID" value="CDT06931.1"/>
    <property type="molecule type" value="Genomic_DNA"/>
</dbReference>
<dbReference type="OrthoDB" id="9782449at2"/>
<comment type="caution">
    <text evidence="5">The sequence shown here is derived from an EMBL/GenBank/DDBJ whole genome shotgun (WGS) entry which is preliminary data.</text>
</comment>
<dbReference type="GO" id="GO:0006281">
    <property type="term" value="P:DNA repair"/>
    <property type="evidence" value="ECO:0007669"/>
    <property type="project" value="TreeGrafter"/>
</dbReference>
<evidence type="ECO:0000256" key="4">
    <source>
        <dbReference type="ARBA" id="ARBA00013078"/>
    </source>
</evidence>
<gene>
    <name evidence="6" type="ORF">VCR4J5_1510213</name>
    <name evidence="5" type="ORF">VCR5J5_1430054</name>
</gene>